<keyword evidence="2" id="KW-1185">Reference proteome</keyword>
<proteinExistence type="predicted"/>
<evidence type="ECO:0000313" key="2">
    <source>
        <dbReference type="Proteomes" id="UP000059680"/>
    </source>
</evidence>
<sequence>MDRIGMAWRESSSGRAFCSRAARGAFDGSGLAPPRLRLFVSRDLPLFGFDSQPSLRGPHWLWFRGLQFVVHGLSETVTGQQMGSWPKPVEETWTLSPAEKRNSRSDSALRLNLRSLSPDGQTPNLDRHRGERVLGLSLLQLKKHVIPSLVVRARHMDHEMHNICLRVASVSSDQLTMHGQVRESCC</sequence>
<dbReference type="FunCoup" id="A0A0P0VN86">
    <property type="interactions" value="271"/>
</dbReference>
<dbReference type="Proteomes" id="UP000059680">
    <property type="component" value="Chromosome 2"/>
</dbReference>
<reference evidence="2" key="1">
    <citation type="journal article" date="2005" name="Nature">
        <title>The map-based sequence of the rice genome.</title>
        <authorList>
            <consortium name="International rice genome sequencing project (IRGSP)"/>
            <person name="Matsumoto T."/>
            <person name="Wu J."/>
            <person name="Kanamori H."/>
            <person name="Katayose Y."/>
            <person name="Fujisawa M."/>
            <person name="Namiki N."/>
            <person name="Mizuno H."/>
            <person name="Yamamoto K."/>
            <person name="Antonio B.A."/>
            <person name="Baba T."/>
            <person name="Sakata K."/>
            <person name="Nagamura Y."/>
            <person name="Aoki H."/>
            <person name="Arikawa K."/>
            <person name="Arita K."/>
            <person name="Bito T."/>
            <person name="Chiden Y."/>
            <person name="Fujitsuka N."/>
            <person name="Fukunaka R."/>
            <person name="Hamada M."/>
            <person name="Harada C."/>
            <person name="Hayashi A."/>
            <person name="Hijishita S."/>
            <person name="Honda M."/>
            <person name="Hosokawa S."/>
            <person name="Ichikawa Y."/>
            <person name="Idonuma A."/>
            <person name="Iijima M."/>
            <person name="Ikeda M."/>
            <person name="Ikeno M."/>
            <person name="Ito K."/>
            <person name="Ito S."/>
            <person name="Ito T."/>
            <person name="Ito Y."/>
            <person name="Ito Y."/>
            <person name="Iwabuchi A."/>
            <person name="Kamiya K."/>
            <person name="Karasawa W."/>
            <person name="Kurita K."/>
            <person name="Katagiri S."/>
            <person name="Kikuta A."/>
            <person name="Kobayashi H."/>
            <person name="Kobayashi N."/>
            <person name="Machita K."/>
            <person name="Maehara T."/>
            <person name="Masukawa M."/>
            <person name="Mizubayashi T."/>
            <person name="Mukai Y."/>
            <person name="Nagasaki H."/>
            <person name="Nagata Y."/>
            <person name="Naito S."/>
            <person name="Nakashima M."/>
            <person name="Nakama Y."/>
            <person name="Nakamichi Y."/>
            <person name="Nakamura M."/>
            <person name="Meguro A."/>
            <person name="Negishi M."/>
            <person name="Ohta I."/>
            <person name="Ohta T."/>
            <person name="Okamoto M."/>
            <person name="Ono N."/>
            <person name="Saji S."/>
            <person name="Sakaguchi M."/>
            <person name="Sakai K."/>
            <person name="Shibata M."/>
            <person name="Shimokawa T."/>
            <person name="Song J."/>
            <person name="Takazaki Y."/>
            <person name="Terasawa K."/>
            <person name="Tsugane M."/>
            <person name="Tsuji K."/>
            <person name="Ueda S."/>
            <person name="Waki K."/>
            <person name="Yamagata H."/>
            <person name="Yamamoto M."/>
            <person name="Yamamoto S."/>
            <person name="Yamane H."/>
            <person name="Yoshiki S."/>
            <person name="Yoshihara R."/>
            <person name="Yukawa K."/>
            <person name="Zhong H."/>
            <person name="Yano M."/>
            <person name="Yuan Q."/>
            <person name="Ouyang S."/>
            <person name="Liu J."/>
            <person name="Jones K.M."/>
            <person name="Gansberger K."/>
            <person name="Moffat K."/>
            <person name="Hill J."/>
            <person name="Bera J."/>
            <person name="Fadrosh D."/>
            <person name="Jin S."/>
            <person name="Johri S."/>
            <person name="Kim M."/>
            <person name="Overton L."/>
            <person name="Reardon M."/>
            <person name="Tsitrin T."/>
            <person name="Vuong H."/>
            <person name="Weaver B."/>
            <person name="Ciecko A."/>
            <person name="Tallon L."/>
            <person name="Jackson J."/>
            <person name="Pai G."/>
            <person name="Aken S.V."/>
            <person name="Utterback T."/>
            <person name="Reidmuller S."/>
            <person name="Feldblyum T."/>
            <person name="Hsiao J."/>
            <person name="Zismann V."/>
            <person name="Iobst S."/>
            <person name="de Vazeille A.R."/>
            <person name="Buell C.R."/>
            <person name="Ying K."/>
            <person name="Li Y."/>
            <person name="Lu T."/>
            <person name="Huang Y."/>
            <person name="Zhao Q."/>
            <person name="Feng Q."/>
            <person name="Zhang L."/>
            <person name="Zhu J."/>
            <person name="Weng Q."/>
            <person name="Mu J."/>
            <person name="Lu Y."/>
            <person name="Fan D."/>
            <person name="Liu Y."/>
            <person name="Guan J."/>
            <person name="Zhang Y."/>
            <person name="Yu S."/>
            <person name="Liu X."/>
            <person name="Zhang Y."/>
            <person name="Hong G."/>
            <person name="Han B."/>
            <person name="Choisne N."/>
            <person name="Demange N."/>
            <person name="Orjeda G."/>
            <person name="Samain S."/>
            <person name="Cattolico L."/>
            <person name="Pelletier E."/>
            <person name="Couloux A."/>
            <person name="Segurens B."/>
            <person name="Wincker P."/>
            <person name="D'Hont A."/>
            <person name="Scarpelli C."/>
            <person name="Weissenbach J."/>
            <person name="Salanoubat M."/>
            <person name="Quetier F."/>
            <person name="Yu Y."/>
            <person name="Kim H.R."/>
            <person name="Rambo T."/>
            <person name="Currie J."/>
            <person name="Collura K."/>
            <person name="Luo M."/>
            <person name="Yang T."/>
            <person name="Ammiraju J.S.S."/>
            <person name="Engler F."/>
            <person name="Soderlund C."/>
            <person name="Wing R.A."/>
            <person name="Palmer L.E."/>
            <person name="de la Bastide M."/>
            <person name="Spiegel L."/>
            <person name="Nascimento L."/>
            <person name="Zutavern T."/>
            <person name="O'Shaughnessy A."/>
            <person name="Dike S."/>
            <person name="Dedhia N."/>
            <person name="Preston R."/>
            <person name="Balija V."/>
            <person name="McCombie W.R."/>
            <person name="Chow T."/>
            <person name="Chen H."/>
            <person name="Chung M."/>
            <person name="Chen C."/>
            <person name="Shaw J."/>
            <person name="Wu H."/>
            <person name="Hsiao K."/>
            <person name="Chao Y."/>
            <person name="Chu M."/>
            <person name="Cheng C."/>
            <person name="Hour A."/>
            <person name="Lee P."/>
            <person name="Lin S."/>
            <person name="Lin Y."/>
            <person name="Liou J."/>
            <person name="Liu S."/>
            <person name="Hsing Y."/>
            <person name="Raghuvanshi S."/>
            <person name="Mohanty A."/>
            <person name="Bharti A.K."/>
            <person name="Gaur A."/>
            <person name="Gupta V."/>
            <person name="Kumar D."/>
            <person name="Ravi V."/>
            <person name="Vij S."/>
            <person name="Kapur A."/>
            <person name="Khurana P."/>
            <person name="Khurana P."/>
            <person name="Khurana J.P."/>
            <person name="Tyagi A.K."/>
            <person name="Gaikwad K."/>
            <person name="Singh A."/>
            <person name="Dalal V."/>
            <person name="Srivastava S."/>
            <person name="Dixit A."/>
            <person name="Pal A.K."/>
            <person name="Ghazi I.A."/>
            <person name="Yadav M."/>
            <person name="Pandit A."/>
            <person name="Bhargava A."/>
            <person name="Sureshbabu K."/>
            <person name="Batra K."/>
            <person name="Sharma T.R."/>
            <person name="Mohapatra T."/>
            <person name="Singh N.K."/>
            <person name="Messing J."/>
            <person name="Nelson A.B."/>
            <person name="Fuks G."/>
            <person name="Kavchok S."/>
            <person name="Keizer G."/>
            <person name="Linton E."/>
            <person name="Llaca V."/>
            <person name="Song R."/>
            <person name="Tanyolac B."/>
            <person name="Young S."/>
            <person name="Ho-Il K."/>
            <person name="Hahn J.H."/>
            <person name="Sangsakoo G."/>
            <person name="Vanavichit A."/>
            <person name="de Mattos Luiz.A.T."/>
            <person name="Zimmer P.D."/>
            <person name="Malone G."/>
            <person name="Dellagostin O."/>
            <person name="de Oliveira A.C."/>
            <person name="Bevan M."/>
            <person name="Bancroft I."/>
            <person name="Minx P."/>
            <person name="Cordum H."/>
            <person name="Wilson R."/>
            <person name="Cheng Z."/>
            <person name="Jin W."/>
            <person name="Jiang J."/>
            <person name="Leong S.A."/>
            <person name="Iwama H."/>
            <person name="Gojobori T."/>
            <person name="Itoh T."/>
            <person name="Niimura Y."/>
            <person name="Fujii Y."/>
            <person name="Habara T."/>
            <person name="Sakai H."/>
            <person name="Sato Y."/>
            <person name="Wilson G."/>
            <person name="Kumar K."/>
            <person name="McCouch S."/>
            <person name="Juretic N."/>
            <person name="Hoen D."/>
            <person name="Wright S."/>
            <person name="Bruskiewich R."/>
            <person name="Bureau T."/>
            <person name="Miyao A."/>
            <person name="Hirochika H."/>
            <person name="Nishikawa T."/>
            <person name="Kadowaki K."/>
            <person name="Sugiura M."/>
            <person name="Burr B."/>
            <person name="Sasaki T."/>
        </authorList>
    </citation>
    <scope>NUCLEOTIDE SEQUENCE [LARGE SCALE GENOMIC DNA]</scope>
    <source>
        <strain evidence="2">cv. Nipponbare</strain>
    </source>
</reference>
<dbReference type="EMBL" id="AP014958">
    <property type="protein sequence ID" value="BAS80301.1"/>
    <property type="molecule type" value="Genomic_DNA"/>
</dbReference>
<accession>A0A0P0VN86</accession>
<dbReference type="PaxDb" id="39947-A0A0P0VN86"/>
<name>A0A0P0VN86_ORYSJ</name>
<evidence type="ECO:0000313" key="1">
    <source>
        <dbReference type="EMBL" id="BAS80301.1"/>
    </source>
</evidence>
<organism evidence="1 2">
    <name type="scientific">Oryza sativa subsp. japonica</name>
    <name type="common">Rice</name>
    <dbReference type="NCBI Taxonomy" id="39947"/>
    <lineage>
        <taxon>Eukaryota</taxon>
        <taxon>Viridiplantae</taxon>
        <taxon>Streptophyta</taxon>
        <taxon>Embryophyta</taxon>
        <taxon>Tracheophyta</taxon>
        <taxon>Spermatophyta</taxon>
        <taxon>Magnoliopsida</taxon>
        <taxon>Liliopsida</taxon>
        <taxon>Poales</taxon>
        <taxon>Poaceae</taxon>
        <taxon>BOP clade</taxon>
        <taxon>Oryzoideae</taxon>
        <taxon>Oryzeae</taxon>
        <taxon>Oryzinae</taxon>
        <taxon>Oryza</taxon>
        <taxon>Oryza sativa</taxon>
    </lineage>
</organism>
<dbReference type="InParanoid" id="A0A0P0VN86"/>
<gene>
    <name evidence="1" type="ordered locus">Os02g0681166</name>
    <name evidence="1" type="ORF">OSNPB_020681166</name>
</gene>
<reference evidence="1 2" key="3">
    <citation type="journal article" date="2013" name="Rice">
        <title>Improvement of the Oryza sativa Nipponbare reference genome using next generation sequence and optical map data.</title>
        <authorList>
            <person name="Kawahara Y."/>
            <person name="de la Bastide M."/>
            <person name="Hamilton J.P."/>
            <person name="Kanamori H."/>
            <person name="McCombie W.R."/>
            <person name="Ouyang S."/>
            <person name="Schwartz D.C."/>
            <person name="Tanaka T."/>
            <person name="Wu J."/>
            <person name="Zhou S."/>
            <person name="Childs K.L."/>
            <person name="Davidson R.M."/>
            <person name="Lin H."/>
            <person name="Quesada-Ocampo L."/>
            <person name="Vaillancourt B."/>
            <person name="Sakai H."/>
            <person name="Lee S.S."/>
            <person name="Kim J."/>
            <person name="Numa H."/>
            <person name="Itoh T."/>
            <person name="Buell C.R."/>
            <person name="Matsumoto T."/>
        </authorList>
    </citation>
    <scope>NUCLEOTIDE SEQUENCE [LARGE SCALE GENOMIC DNA]</scope>
    <source>
        <strain evidence="2">cv. Nipponbare</strain>
    </source>
</reference>
<dbReference type="AlphaFoldDB" id="A0A0P0VN86"/>
<reference evidence="1 2" key="2">
    <citation type="journal article" date="2013" name="Plant Cell Physiol.">
        <title>Rice Annotation Project Database (RAP-DB): an integrative and interactive database for rice genomics.</title>
        <authorList>
            <person name="Sakai H."/>
            <person name="Lee S.S."/>
            <person name="Tanaka T."/>
            <person name="Numa H."/>
            <person name="Kim J."/>
            <person name="Kawahara Y."/>
            <person name="Wakimoto H."/>
            <person name="Yang C.C."/>
            <person name="Iwamoto M."/>
            <person name="Abe T."/>
            <person name="Yamada Y."/>
            <person name="Muto A."/>
            <person name="Inokuchi H."/>
            <person name="Ikemura T."/>
            <person name="Matsumoto T."/>
            <person name="Sasaki T."/>
            <person name="Itoh T."/>
        </authorList>
    </citation>
    <scope>NUCLEOTIDE SEQUENCE [LARGE SCALE GENOMIC DNA]</scope>
    <source>
        <strain evidence="2">cv. Nipponbare</strain>
    </source>
</reference>
<protein>
    <submittedName>
        <fullName evidence="1">Os02g0681166 protein</fullName>
    </submittedName>
</protein>